<feature type="non-terminal residue" evidence="12">
    <location>
        <position position="687"/>
    </location>
</feature>
<feature type="active site" evidence="8">
    <location>
        <position position="497"/>
    </location>
</feature>
<feature type="active site" evidence="8">
    <location>
        <position position="376"/>
    </location>
</feature>
<dbReference type="InterPro" id="IPR036556">
    <property type="entry name" value="PAD_central_sf"/>
</dbReference>
<comment type="subcellular location">
    <subcellularLocation>
        <location evidence="1">Cytoplasm</location>
    </subcellularLocation>
</comment>
<dbReference type="EMBL" id="VZTQ01013519">
    <property type="protein sequence ID" value="NXT42716.1"/>
    <property type="molecule type" value="Genomic_DNA"/>
</dbReference>
<dbReference type="SUPFAM" id="SSF49503">
    <property type="entry name" value="Cupredoxins"/>
    <property type="match status" value="1"/>
</dbReference>
<keyword evidence="4" id="KW-0963">Cytoplasm</keyword>
<dbReference type="GO" id="GO:0005737">
    <property type="term" value="C:cytoplasm"/>
    <property type="evidence" value="ECO:0007669"/>
    <property type="project" value="UniProtKB-SubCell"/>
</dbReference>
<dbReference type="InterPro" id="IPR038685">
    <property type="entry name" value="PAD_N_sf"/>
</dbReference>
<gene>
    <name evidence="12" type="primary">Padi1_1</name>
    <name evidence="12" type="ORF">PELURI_R02013</name>
</gene>
<evidence type="ECO:0000256" key="3">
    <source>
        <dbReference type="ARBA" id="ARBA00012200"/>
    </source>
</evidence>
<dbReference type="Pfam" id="PF08527">
    <property type="entry name" value="PAD_M"/>
    <property type="match status" value="1"/>
</dbReference>
<dbReference type="PANTHER" id="PTHR10837:SF11">
    <property type="entry name" value="PROTEIN-ARGININE DEIMINASE TYPE-1"/>
    <property type="match status" value="1"/>
</dbReference>
<dbReference type="GO" id="GO:0005634">
    <property type="term" value="C:nucleus"/>
    <property type="evidence" value="ECO:0007669"/>
    <property type="project" value="TreeGrafter"/>
</dbReference>
<evidence type="ECO:0000256" key="2">
    <source>
        <dbReference type="ARBA" id="ARBA00008166"/>
    </source>
</evidence>
<evidence type="ECO:0000313" key="12">
    <source>
        <dbReference type="EMBL" id="NXT42716.1"/>
    </source>
</evidence>
<feature type="domain" description="Protein-arginine deiminase (PAD) central" evidence="11">
    <location>
        <begin position="142"/>
        <end position="299"/>
    </location>
</feature>
<dbReference type="FunFam" id="2.60.40.1700:FF:000001">
    <property type="entry name" value="Protein-arginine deiminase type-2"/>
    <property type="match status" value="1"/>
</dbReference>
<dbReference type="SUPFAM" id="SSF55909">
    <property type="entry name" value="Pentein"/>
    <property type="match status" value="1"/>
</dbReference>
<dbReference type="PANTHER" id="PTHR10837">
    <property type="entry name" value="PEPTIDYLARGININE DEIMINASE"/>
    <property type="match status" value="1"/>
</dbReference>
<dbReference type="InterPro" id="IPR013530">
    <property type="entry name" value="PAD_C"/>
</dbReference>
<dbReference type="SUPFAM" id="SSF110083">
    <property type="entry name" value="Peptidylarginine deiminase Pad4, middle domain"/>
    <property type="match status" value="1"/>
</dbReference>
<evidence type="ECO:0000313" key="13">
    <source>
        <dbReference type="Proteomes" id="UP000555367"/>
    </source>
</evidence>
<accession>A0A7L3CGH4</accession>
<dbReference type="Gene3D" id="3.75.10.10">
    <property type="entry name" value="L-arginine/glycine Amidinotransferase, Chain A"/>
    <property type="match status" value="1"/>
</dbReference>
<dbReference type="PIRSF" id="PIRSF001247">
    <property type="entry name" value="Protein-arginine_deiminase"/>
    <property type="match status" value="1"/>
</dbReference>
<keyword evidence="6" id="KW-0106">Calcium</keyword>
<dbReference type="InterPro" id="IPR013732">
    <property type="entry name" value="PAD_N"/>
</dbReference>
<protein>
    <recommendedName>
        <fullName evidence="3">protein-arginine deiminase</fullName>
        <ecNumber evidence="3">3.5.3.15</ecNumber>
    </recommendedName>
</protein>
<evidence type="ECO:0000259" key="10">
    <source>
        <dbReference type="Pfam" id="PF08526"/>
    </source>
</evidence>
<dbReference type="InterPro" id="IPR008972">
    <property type="entry name" value="Cupredoxin"/>
</dbReference>
<evidence type="ECO:0000259" key="11">
    <source>
        <dbReference type="Pfam" id="PF08527"/>
    </source>
</evidence>
<evidence type="ECO:0000256" key="6">
    <source>
        <dbReference type="ARBA" id="ARBA00022837"/>
    </source>
</evidence>
<sequence length="687" mass="75155">MAQQRRVQLSTQRPTSTVCVLGTELSLDVCGSAPKDAVAFHVQGTPGVKLYVVHETQSVKLPSSVSRWPLAAGAEVLLAMDALSKDVGDEKVRISYFGETGGVPVGRAMLYLTCVGKCGGGHPQTVALVRVLPPPSIPLPADVSLDADTSRSGAVSRTLLDKTTWTWGPDGHGAILLVNCDRDDPKAEMPDNRDTAVRSYADLKDMSQMVLRTRGPRTIFAGHRLLLHVDFGDADKVGVFYGGNSAALEEYKHVLGGSKLVYAVKPSRHQEESVFYVEGLAFPDVGFSGLVAFHVTLLESPEKGLLETPIFTDTVVFRVAPWIMTPNTAAPLEVFVCSVDDNEDFVAAVGALAETAKCPLTVCPLPQNRQDRWIQDEVEFGYVQAPHKTFPVVFDSPRNRGLKDFPVKSILGPDFGYVARQAPEGASSLDSFGNLEVSPPVTVQGKEYPLGRILIGSSFPRFGGRRMAKAVKDFLVAQRVQAPVELFSDWLHVGHVDEFLSFVPAPDRKGFRLLLASPSACYQLLKEKQEEGFGEAAMFQGLQEVPKPTINEILANEGLRKFNNYVQSCISWNRDILKRALGLAEPDILDVPQLFRGDAATGAEAFFPDMVNMLVLGRHLGIPKPFGPLVGGQCCLEQRLRALLEPLGLTCTFIDDYFSYHVLSGEVHCGTNVRRKPLAFKWWHMVP</sequence>
<dbReference type="OrthoDB" id="5102063at2759"/>
<dbReference type="Gene3D" id="2.60.40.1700">
    <property type="entry name" value="Protein-arginine deiminase, central domain"/>
    <property type="match status" value="1"/>
</dbReference>
<dbReference type="Gene3D" id="2.60.40.1860">
    <property type="entry name" value="Protein-arginine deiminase, N-terminal domain"/>
    <property type="match status" value="1"/>
</dbReference>
<evidence type="ECO:0000256" key="7">
    <source>
        <dbReference type="ARBA" id="ARBA00048487"/>
    </source>
</evidence>
<dbReference type="Pfam" id="PF08526">
    <property type="entry name" value="PAD_N"/>
    <property type="match status" value="1"/>
</dbReference>
<comment type="similarity">
    <text evidence="2">Belongs to the protein arginine deiminase family.</text>
</comment>
<feature type="active site" evidence="8">
    <location>
        <position position="669"/>
    </location>
</feature>
<reference evidence="12 13" key="1">
    <citation type="submission" date="2019-09" db="EMBL/GenBank/DDBJ databases">
        <title>Bird 10,000 Genomes (B10K) Project - Family phase.</title>
        <authorList>
            <person name="Zhang G."/>
        </authorList>
    </citation>
    <scope>NUCLEOTIDE SEQUENCE [LARGE SCALE GENOMIC DNA]</scope>
    <source>
        <strain evidence="12">B10K-DU-012-45</strain>
    </source>
</reference>
<feature type="non-terminal residue" evidence="12">
    <location>
        <position position="1"/>
    </location>
</feature>
<evidence type="ECO:0000259" key="9">
    <source>
        <dbReference type="Pfam" id="PF03068"/>
    </source>
</evidence>
<evidence type="ECO:0000256" key="8">
    <source>
        <dbReference type="PIRSR" id="PIRSR001247-1"/>
    </source>
</evidence>
<evidence type="ECO:0000256" key="1">
    <source>
        <dbReference type="ARBA" id="ARBA00004496"/>
    </source>
</evidence>
<dbReference type="Proteomes" id="UP000555367">
    <property type="component" value="Unassembled WGS sequence"/>
</dbReference>
<dbReference type="GO" id="GO:0005509">
    <property type="term" value="F:calcium ion binding"/>
    <property type="evidence" value="ECO:0007669"/>
    <property type="project" value="InterPro"/>
</dbReference>
<organism evidence="12 13">
    <name type="scientific">Pelecanoides urinatrix</name>
    <name type="common">Common diving petrel</name>
    <name type="synonym">Procellaria urinatrix</name>
    <dbReference type="NCBI Taxonomy" id="37079"/>
    <lineage>
        <taxon>Eukaryota</taxon>
        <taxon>Metazoa</taxon>
        <taxon>Chordata</taxon>
        <taxon>Craniata</taxon>
        <taxon>Vertebrata</taxon>
        <taxon>Euteleostomi</taxon>
        <taxon>Archelosauria</taxon>
        <taxon>Archosauria</taxon>
        <taxon>Dinosauria</taxon>
        <taxon>Saurischia</taxon>
        <taxon>Theropoda</taxon>
        <taxon>Coelurosauria</taxon>
        <taxon>Aves</taxon>
        <taxon>Neognathae</taxon>
        <taxon>Neoaves</taxon>
        <taxon>Aequornithes</taxon>
        <taxon>Procellariiformes</taxon>
        <taxon>Procellariidae</taxon>
        <taxon>Pelecanoides</taxon>
    </lineage>
</organism>
<dbReference type="Pfam" id="PF03068">
    <property type="entry name" value="PAD"/>
    <property type="match status" value="1"/>
</dbReference>
<name>A0A7L3CGH4_PELUR</name>
<proteinExistence type="inferred from homology"/>
<dbReference type="GO" id="GO:0004668">
    <property type="term" value="F:protein-arginine deiminase activity"/>
    <property type="evidence" value="ECO:0007669"/>
    <property type="project" value="UniProtKB-EC"/>
</dbReference>
<feature type="domain" description="Protein-arginine deiminase (PAD) N-terminal" evidence="10">
    <location>
        <begin position="1"/>
        <end position="113"/>
    </location>
</feature>
<feature type="domain" description="Protein-arginine deiminase C-terminal" evidence="9">
    <location>
        <begin position="310"/>
        <end position="684"/>
    </location>
</feature>
<evidence type="ECO:0000256" key="4">
    <source>
        <dbReference type="ARBA" id="ARBA00022490"/>
    </source>
</evidence>
<dbReference type="FunFam" id="3.75.10.10:FF:000003">
    <property type="entry name" value="Protein-arginine deiminase type-2"/>
    <property type="match status" value="1"/>
</dbReference>
<evidence type="ECO:0000256" key="5">
    <source>
        <dbReference type="ARBA" id="ARBA00022801"/>
    </source>
</evidence>
<dbReference type="InterPro" id="IPR004303">
    <property type="entry name" value="PAD"/>
</dbReference>
<dbReference type="AlphaFoldDB" id="A0A7L3CGH4"/>
<dbReference type="EC" id="3.5.3.15" evidence="3"/>
<comment type="catalytic activity">
    <reaction evidence="7">
        <text>L-arginyl-[protein] + H2O = L-citrullyl-[protein] + NH4(+)</text>
        <dbReference type="Rhea" id="RHEA:18089"/>
        <dbReference type="Rhea" id="RHEA-COMP:10532"/>
        <dbReference type="Rhea" id="RHEA-COMP:10588"/>
        <dbReference type="ChEBI" id="CHEBI:15377"/>
        <dbReference type="ChEBI" id="CHEBI:28938"/>
        <dbReference type="ChEBI" id="CHEBI:29965"/>
        <dbReference type="ChEBI" id="CHEBI:83397"/>
        <dbReference type="EC" id="3.5.3.15"/>
    </reaction>
</comment>
<feature type="active site" evidence="8">
    <location>
        <position position="495"/>
    </location>
</feature>
<keyword evidence="13" id="KW-1185">Reference proteome</keyword>
<comment type="caution">
    <text evidence="12">The sequence shown here is derived from an EMBL/GenBank/DDBJ whole genome shotgun (WGS) entry which is preliminary data.</text>
</comment>
<keyword evidence="5" id="KW-0378">Hydrolase</keyword>
<dbReference type="InterPro" id="IPR013733">
    <property type="entry name" value="Prot_Arg_deaminase_cen_dom"/>
</dbReference>
<dbReference type="CDD" id="cd04214">
    <property type="entry name" value="PAD_N"/>
    <property type="match status" value="1"/>
</dbReference>